<dbReference type="InterPro" id="IPR011045">
    <property type="entry name" value="N2O_reductase_N"/>
</dbReference>
<gene>
    <name evidence="2" type="ORF">CSP5_1912</name>
</gene>
<evidence type="ECO:0000313" key="2">
    <source>
        <dbReference type="EMBL" id="SIM86713.1"/>
    </source>
</evidence>
<accession>A0A1N5WND9</accession>
<dbReference type="PANTHER" id="PTHR47197:SF3">
    <property type="entry name" value="DIHYDRO-HEME D1 DEHYDROGENASE"/>
    <property type="match status" value="1"/>
</dbReference>
<name>A0A1N5WND9_9ARCH</name>
<dbReference type="Proteomes" id="UP000195607">
    <property type="component" value="Chromosome I"/>
</dbReference>
<protein>
    <submittedName>
        <fullName evidence="2">Cell surface protein</fullName>
    </submittedName>
</protein>
<dbReference type="NCBIfam" id="TIGR02276">
    <property type="entry name" value="beta_rpt_yvtn"/>
    <property type="match status" value="1"/>
</dbReference>
<organism evidence="2 3">
    <name type="scientific">Cuniculiplasma divulgatum</name>
    <dbReference type="NCBI Taxonomy" id="1673428"/>
    <lineage>
        <taxon>Archaea</taxon>
        <taxon>Methanobacteriati</taxon>
        <taxon>Thermoplasmatota</taxon>
        <taxon>Thermoplasmata</taxon>
        <taxon>Thermoplasmatales</taxon>
        <taxon>Cuniculiplasmataceae</taxon>
        <taxon>Cuniculiplasma</taxon>
    </lineage>
</organism>
<keyword evidence="1" id="KW-0472">Membrane</keyword>
<evidence type="ECO:0000313" key="3">
    <source>
        <dbReference type="Proteomes" id="UP000195607"/>
    </source>
</evidence>
<keyword evidence="1" id="KW-1133">Transmembrane helix</keyword>
<dbReference type="EMBL" id="LT671858">
    <property type="protein sequence ID" value="SIM86713.1"/>
    <property type="molecule type" value="Genomic_DNA"/>
</dbReference>
<feature type="transmembrane region" description="Helical" evidence="1">
    <location>
        <begin position="828"/>
        <end position="849"/>
    </location>
</feature>
<dbReference type="SUPFAM" id="SSF50974">
    <property type="entry name" value="Nitrous oxide reductase, N-terminal domain"/>
    <property type="match status" value="2"/>
</dbReference>
<reference evidence="2 3" key="1">
    <citation type="submission" date="2016-04" db="EMBL/GenBank/DDBJ databases">
        <authorList>
            <person name="Evans L.H."/>
            <person name="Alamgir A."/>
            <person name="Owens N."/>
            <person name="Weber N.D."/>
            <person name="Virtaneva K."/>
            <person name="Barbian K."/>
            <person name="Babar A."/>
            <person name="Rosenke K."/>
        </authorList>
    </citation>
    <scope>NUCLEOTIDE SEQUENCE [LARGE SCALE GENOMIC DNA]</scope>
    <source>
        <strain evidence="3">S5(T) (JCM 30642 \VKM B-2941)</strain>
    </source>
</reference>
<dbReference type="PANTHER" id="PTHR47197">
    <property type="entry name" value="PROTEIN NIRF"/>
    <property type="match status" value="1"/>
</dbReference>
<proteinExistence type="predicted"/>
<dbReference type="InterPro" id="IPR011964">
    <property type="entry name" value="YVTN_b-propeller_repeat"/>
</dbReference>
<dbReference type="InterPro" id="IPR015943">
    <property type="entry name" value="WD40/YVTN_repeat-like_dom_sf"/>
</dbReference>
<sequence>MLGFRKKLIIVLISIVVFLMLAPTMIPTEPQNYKNRSVSLDSASQTDIIKNLPSNEPVNLSGNYNSETYVFTNHSLINGYYCNHGNVRQPYDSIYDPTNHLIYVIKLFSSSICIVNASTKSIVKQIPVNTLASCMVYSKINNRIFISSICNDYVVVLNPSTDKAVKDIPVGINSYSLVLNPSDQRLYVFNEFSKNISVINTTDCRSVSSIRTKYGTTEGYVSENNEYLFAITNESESLCVINISSQKIVKIINTGAIISGITCDTNTGKLYISSAAGPDILCIDRNTLISGNEIQTPLDGKLFFCSFNNRIYLSDSISSTFSYLNLSTMTMGNMYNASSFPVSFTLIPSYNIIFIDEFVSCSLSFMNFSTFSIIKTINTTYSPYSAIYCEINGYIYITQEFRNDILILNPSNFNIVSIIPVQLSPKLIRVNPFDRKIYVINSISDTISVISPITNKILYNVRVGNDPTDIAFNPFNGTAYVSNYLSGNISVIKANSGVVDYQYLTGEGATSLSYDSKTGELFIANKQENEVCMIPTTETNTSTGSILINEPYYVLYCEANELVYISNRSHSLTIFDPSSSKLTEINTPNLLGGMLFNNPSKGEVYYMTYNGEILIFQSGSKAPAYYIKSTSNFECIAFSINSREILFTDPSQGTISILHLKSEYPLKLTETGLYKGTTWFFNLTTSIHSGPISNQTYLLCVPEGSYSYTAQSSNKVFNSSIEGNVNISESGANLSVEFKKVFNTVIFETTGNLTLNSWSISTNNISKGSEGNIIEMQLPNGSYFASVEMKSSSGSIGFPLEFFVHGTQHYIYVKEPSVNNGIYYFPKVVIGSAFLFISLLLLLLIYLVVDRRSRNKL</sequence>
<dbReference type="AlphaFoldDB" id="A0A1N5WND9"/>
<keyword evidence="1" id="KW-0812">Transmembrane</keyword>
<dbReference type="InterPro" id="IPR051200">
    <property type="entry name" value="Host-pathogen_enzymatic-act"/>
</dbReference>
<dbReference type="Gene3D" id="2.130.10.10">
    <property type="entry name" value="YVTN repeat-like/Quinoprotein amine dehydrogenase"/>
    <property type="match status" value="2"/>
</dbReference>
<evidence type="ECO:0000256" key="1">
    <source>
        <dbReference type="SAM" id="Phobius"/>
    </source>
</evidence>